<keyword evidence="4 6" id="KW-1133">Transmembrane helix</keyword>
<organism evidence="7 8">
    <name type="scientific">Candidatus Kaiserbacteria bacterium RIFCSPHIGHO2_01_FULL_53_29</name>
    <dbReference type="NCBI Taxonomy" id="1798480"/>
    <lineage>
        <taxon>Bacteria</taxon>
        <taxon>Candidatus Kaiseribacteriota</taxon>
    </lineage>
</organism>
<keyword evidence="3 6" id="KW-0812">Transmembrane</keyword>
<evidence type="ECO:0000256" key="1">
    <source>
        <dbReference type="ARBA" id="ARBA00004141"/>
    </source>
</evidence>
<accession>A0A1F6CTM5</accession>
<dbReference type="GO" id="GO:0016020">
    <property type="term" value="C:membrane"/>
    <property type="evidence" value="ECO:0007669"/>
    <property type="project" value="UniProtKB-SubCell"/>
</dbReference>
<dbReference type="Pfam" id="PF01594">
    <property type="entry name" value="AI-2E_transport"/>
    <property type="match status" value="1"/>
</dbReference>
<reference evidence="7 8" key="1">
    <citation type="journal article" date="2016" name="Nat. Commun.">
        <title>Thousands of microbial genomes shed light on interconnected biogeochemical processes in an aquifer system.</title>
        <authorList>
            <person name="Anantharaman K."/>
            <person name="Brown C.T."/>
            <person name="Hug L.A."/>
            <person name="Sharon I."/>
            <person name="Castelle C.J."/>
            <person name="Probst A.J."/>
            <person name="Thomas B.C."/>
            <person name="Singh A."/>
            <person name="Wilkins M.J."/>
            <person name="Karaoz U."/>
            <person name="Brodie E.L."/>
            <person name="Williams K.H."/>
            <person name="Hubbard S.S."/>
            <person name="Banfield J.F."/>
        </authorList>
    </citation>
    <scope>NUCLEOTIDE SEQUENCE [LARGE SCALE GENOMIC DNA]</scope>
</reference>
<keyword evidence="5 6" id="KW-0472">Membrane</keyword>
<feature type="transmembrane region" description="Helical" evidence="6">
    <location>
        <begin position="220"/>
        <end position="241"/>
    </location>
</feature>
<feature type="transmembrane region" description="Helical" evidence="6">
    <location>
        <begin position="312"/>
        <end position="339"/>
    </location>
</feature>
<dbReference type="PANTHER" id="PTHR21716:SF4">
    <property type="entry name" value="TRANSMEMBRANE PROTEIN 245"/>
    <property type="match status" value="1"/>
</dbReference>
<feature type="transmembrane region" description="Helical" evidence="6">
    <location>
        <begin position="9"/>
        <end position="26"/>
    </location>
</feature>
<dbReference type="EMBL" id="MFKT01000028">
    <property type="protein sequence ID" value="OGG52504.1"/>
    <property type="molecule type" value="Genomic_DNA"/>
</dbReference>
<gene>
    <name evidence="7" type="ORF">A2851_00660</name>
</gene>
<comment type="caution">
    <text evidence="7">The sequence shown here is derived from an EMBL/GenBank/DDBJ whole genome shotgun (WGS) entry which is preliminary data.</text>
</comment>
<feature type="transmembrane region" description="Helical" evidence="6">
    <location>
        <begin position="273"/>
        <end position="292"/>
    </location>
</feature>
<evidence type="ECO:0000256" key="4">
    <source>
        <dbReference type="ARBA" id="ARBA00022989"/>
    </source>
</evidence>
<feature type="transmembrane region" description="Helical" evidence="6">
    <location>
        <begin position="32"/>
        <end position="48"/>
    </location>
</feature>
<evidence type="ECO:0000313" key="7">
    <source>
        <dbReference type="EMBL" id="OGG52504.1"/>
    </source>
</evidence>
<protein>
    <recommendedName>
        <fullName evidence="9">AI-2E family transporter</fullName>
    </recommendedName>
</protein>
<proteinExistence type="inferred from homology"/>
<comment type="subcellular location">
    <subcellularLocation>
        <location evidence="1">Membrane</location>
        <topology evidence="1">Multi-pass membrane protein</topology>
    </subcellularLocation>
</comment>
<dbReference type="Proteomes" id="UP000176863">
    <property type="component" value="Unassembled WGS sequence"/>
</dbReference>
<dbReference type="AlphaFoldDB" id="A0A1F6CTM5"/>
<evidence type="ECO:0000256" key="2">
    <source>
        <dbReference type="ARBA" id="ARBA00009773"/>
    </source>
</evidence>
<evidence type="ECO:0000256" key="3">
    <source>
        <dbReference type="ARBA" id="ARBA00022692"/>
    </source>
</evidence>
<dbReference type="PANTHER" id="PTHR21716">
    <property type="entry name" value="TRANSMEMBRANE PROTEIN"/>
    <property type="match status" value="1"/>
</dbReference>
<evidence type="ECO:0000256" key="6">
    <source>
        <dbReference type="SAM" id="Phobius"/>
    </source>
</evidence>
<comment type="similarity">
    <text evidence="2">Belongs to the autoinducer-2 exporter (AI-2E) (TC 2.A.86) family.</text>
</comment>
<evidence type="ECO:0000256" key="5">
    <source>
        <dbReference type="ARBA" id="ARBA00023136"/>
    </source>
</evidence>
<name>A0A1F6CTM5_9BACT</name>
<feature type="transmembrane region" description="Helical" evidence="6">
    <location>
        <begin position="148"/>
        <end position="173"/>
    </location>
</feature>
<sequence length="350" mass="37715">MHSVSFQHYFLLALLLLVGSLTFFIVKPFLAPVILGIVFAVVLHPLYFRTVRYFHGLESLAALATVLVTSVVIFMPVAFLGVQVLNEAQQMYASFTGAGGQSALQSTLRDLGPTLDAYIPGTGAKLAEFSASADEYVKLGLTWMIQHLGVAFSGITALFLDLFIFFFTFYYLLRDGVRLKQRLVEISPLADRDDLKIFERLEVAVNSVVKGRIAIAILQGALTGVGFMLFGVPNAVFWGVVGSVASLLPPFGTSLVIVPAVGYLLLQGHISSAIGLAVWGGVAVGLVDNVLAPKLMSHGTQLHPLLVLLSVLGGLVFFGPVGIFLGPLTASLFTMLLSLHTDFWKSERRG</sequence>
<evidence type="ECO:0000313" key="8">
    <source>
        <dbReference type="Proteomes" id="UP000176863"/>
    </source>
</evidence>
<feature type="transmembrane region" description="Helical" evidence="6">
    <location>
        <begin position="60"/>
        <end position="82"/>
    </location>
</feature>
<evidence type="ECO:0008006" key="9">
    <source>
        <dbReference type="Google" id="ProtNLM"/>
    </source>
</evidence>
<dbReference type="InterPro" id="IPR002549">
    <property type="entry name" value="AI-2E-like"/>
</dbReference>
<dbReference type="STRING" id="1798480.A2851_00660"/>
<feature type="transmembrane region" description="Helical" evidence="6">
    <location>
        <begin position="247"/>
        <end position="266"/>
    </location>
</feature>